<dbReference type="Proteomes" id="UP000007115">
    <property type="component" value="Unassembled WGS sequence"/>
</dbReference>
<dbReference type="AlphaFoldDB" id="G9NDT3"/>
<accession>G9NDT3</accession>
<name>G9NDT3_HYPVG</name>
<comment type="caution">
    <text evidence="1">The sequence shown here is derived from an EMBL/GenBank/DDBJ whole genome shotgun (WGS) entry which is preliminary data.</text>
</comment>
<dbReference type="InParanoid" id="G9NDT3"/>
<organism evidence="1 2">
    <name type="scientific">Hypocrea virens (strain Gv29-8 / FGSC 10586)</name>
    <name type="common">Gliocladium virens</name>
    <name type="synonym">Trichoderma virens</name>
    <dbReference type="NCBI Taxonomy" id="413071"/>
    <lineage>
        <taxon>Eukaryota</taxon>
        <taxon>Fungi</taxon>
        <taxon>Dikarya</taxon>
        <taxon>Ascomycota</taxon>
        <taxon>Pezizomycotina</taxon>
        <taxon>Sordariomycetes</taxon>
        <taxon>Hypocreomycetidae</taxon>
        <taxon>Hypocreales</taxon>
        <taxon>Hypocreaceae</taxon>
        <taxon>Trichoderma</taxon>
    </lineage>
</organism>
<dbReference type="RefSeq" id="XP_013949376.1">
    <property type="nucleotide sequence ID" value="XM_014093901.1"/>
</dbReference>
<sequence length="95" mass="10379">MGAIELDGEAWVRRGDQYMPAVPVCLGSEDNSGEQKKLPAANIATRTKTLGVATTNLPSPRNYRRPSNLFLSAFRAPIQQAADQVIGPWRQESVP</sequence>
<dbReference type="EMBL" id="ABDF02000093">
    <property type="protein sequence ID" value="EHK15183.1"/>
    <property type="molecule type" value="Genomic_DNA"/>
</dbReference>
<dbReference type="VEuPathDB" id="FungiDB:TRIVIDRAFT_228872"/>
<reference evidence="1 2" key="1">
    <citation type="journal article" date="2011" name="Genome Biol.">
        <title>Comparative genome sequence analysis underscores mycoparasitism as the ancestral life style of Trichoderma.</title>
        <authorList>
            <person name="Kubicek C.P."/>
            <person name="Herrera-Estrella A."/>
            <person name="Seidl-Seiboth V."/>
            <person name="Martinez D.A."/>
            <person name="Druzhinina I.S."/>
            <person name="Thon M."/>
            <person name="Zeilinger S."/>
            <person name="Casas-Flores S."/>
            <person name="Horwitz B.A."/>
            <person name="Mukherjee P.K."/>
            <person name="Mukherjee M."/>
            <person name="Kredics L."/>
            <person name="Alcaraz L.D."/>
            <person name="Aerts A."/>
            <person name="Antal Z."/>
            <person name="Atanasova L."/>
            <person name="Cervantes-Badillo M.G."/>
            <person name="Challacombe J."/>
            <person name="Chertkov O."/>
            <person name="McCluskey K."/>
            <person name="Coulpier F."/>
            <person name="Deshpande N."/>
            <person name="von Doehren H."/>
            <person name="Ebbole D.J."/>
            <person name="Esquivel-Naranjo E.U."/>
            <person name="Fekete E."/>
            <person name="Flipphi M."/>
            <person name="Glaser F."/>
            <person name="Gomez-Rodriguez E.Y."/>
            <person name="Gruber S."/>
            <person name="Han C."/>
            <person name="Henrissat B."/>
            <person name="Hermosa R."/>
            <person name="Hernandez-Onate M."/>
            <person name="Karaffa L."/>
            <person name="Kosti I."/>
            <person name="Le Crom S."/>
            <person name="Lindquist E."/>
            <person name="Lucas S."/>
            <person name="Luebeck M."/>
            <person name="Luebeck P.S."/>
            <person name="Margeot A."/>
            <person name="Metz B."/>
            <person name="Misra M."/>
            <person name="Nevalainen H."/>
            <person name="Omann M."/>
            <person name="Packer N."/>
            <person name="Perrone G."/>
            <person name="Uresti-Rivera E.E."/>
            <person name="Salamov A."/>
            <person name="Schmoll M."/>
            <person name="Seiboth B."/>
            <person name="Shapiro H."/>
            <person name="Sukno S."/>
            <person name="Tamayo-Ramos J.A."/>
            <person name="Tisch D."/>
            <person name="Wiest A."/>
            <person name="Wilkinson H.H."/>
            <person name="Zhang M."/>
            <person name="Coutinho P.M."/>
            <person name="Kenerley C.M."/>
            <person name="Monte E."/>
            <person name="Baker S.E."/>
            <person name="Grigoriev I.V."/>
        </authorList>
    </citation>
    <scope>NUCLEOTIDE SEQUENCE [LARGE SCALE GENOMIC DNA]</scope>
    <source>
        <strain evidence="2">Gv29-8 / FGSC 10586</strain>
    </source>
</reference>
<proteinExistence type="predicted"/>
<evidence type="ECO:0000313" key="1">
    <source>
        <dbReference type="EMBL" id="EHK15183.1"/>
    </source>
</evidence>
<protein>
    <submittedName>
        <fullName evidence="1">Uncharacterized protein</fullName>
    </submittedName>
</protein>
<evidence type="ECO:0000313" key="2">
    <source>
        <dbReference type="Proteomes" id="UP000007115"/>
    </source>
</evidence>
<dbReference type="HOGENOM" id="CLU_2373077_0_0_1"/>
<dbReference type="GeneID" id="25792209"/>
<gene>
    <name evidence="1" type="ORF">TRIVIDRAFT_228872</name>
</gene>
<keyword evidence="2" id="KW-1185">Reference proteome</keyword>